<sequence>MNRKLIMTWALIMSCFYAQAQRKSRTANNLEDRKYLTLQIRKIAKELLSPFMDRDIDLVPSWNTDTIFIHIDTGPGTEQEEKRFLEDIGALFVRKIGLEVLPEFPQFRCFDLSLQTEGRKQVHLLFRFVGINTAEYFSLRTNQRIRMSFHPDRPSIERDPVY</sequence>
<keyword evidence="1" id="KW-0732">Signal</keyword>
<reference evidence="3" key="1">
    <citation type="submission" date="2009-08" db="EMBL/GenBank/DDBJ databases">
        <title>The complete genome of Chitinophaga pinensis DSM 2588.</title>
        <authorList>
            <consortium name="US DOE Joint Genome Institute (JGI-PGF)"/>
            <person name="Lucas S."/>
            <person name="Copeland A."/>
            <person name="Lapidus A."/>
            <person name="Glavina del Rio T."/>
            <person name="Dalin E."/>
            <person name="Tice H."/>
            <person name="Bruce D."/>
            <person name="Goodwin L."/>
            <person name="Pitluck S."/>
            <person name="Kyrpides N."/>
            <person name="Mavromatis K."/>
            <person name="Ivanova N."/>
            <person name="Mikhailova N."/>
            <person name="Sims D."/>
            <person name="Meinche L."/>
            <person name="Brettin T."/>
            <person name="Detter J.C."/>
            <person name="Han C."/>
            <person name="Larimer F."/>
            <person name="Land M."/>
            <person name="Hauser L."/>
            <person name="Markowitz V."/>
            <person name="Cheng J.-F."/>
            <person name="Hugenholtz P."/>
            <person name="Woyke T."/>
            <person name="Wu D."/>
            <person name="Spring S."/>
            <person name="Klenk H.-P."/>
            <person name="Eisen J.A."/>
        </authorList>
    </citation>
    <scope>NUCLEOTIDE SEQUENCE [LARGE SCALE GENOMIC DNA]</scope>
    <source>
        <strain evidence="3">ATCC 43595 / DSM 2588 / LMG 13176 / NBRC 15968 / NCIMB 11800 / UQM 2034</strain>
    </source>
</reference>
<dbReference type="PROSITE" id="PS51257">
    <property type="entry name" value="PROKAR_LIPOPROTEIN"/>
    <property type="match status" value="1"/>
</dbReference>
<evidence type="ECO:0000313" key="3">
    <source>
        <dbReference type="Proteomes" id="UP000002215"/>
    </source>
</evidence>
<proteinExistence type="predicted"/>
<dbReference type="OrthoDB" id="9949432at2"/>
<reference evidence="2 3" key="2">
    <citation type="journal article" date="2010" name="Stand. Genomic Sci.">
        <title>Complete genome sequence of Chitinophaga pinensis type strain (UQM 2034).</title>
        <authorList>
            <person name="Glavina Del Rio T."/>
            <person name="Abt B."/>
            <person name="Spring S."/>
            <person name="Lapidus A."/>
            <person name="Nolan M."/>
            <person name="Tice H."/>
            <person name="Copeland A."/>
            <person name="Cheng J.F."/>
            <person name="Chen F."/>
            <person name="Bruce D."/>
            <person name="Goodwin L."/>
            <person name="Pitluck S."/>
            <person name="Ivanova N."/>
            <person name="Mavromatis K."/>
            <person name="Mikhailova N."/>
            <person name="Pati A."/>
            <person name="Chen A."/>
            <person name="Palaniappan K."/>
            <person name="Land M."/>
            <person name="Hauser L."/>
            <person name="Chang Y.J."/>
            <person name="Jeffries C.D."/>
            <person name="Chain P."/>
            <person name="Saunders E."/>
            <person name="Detter J.C."/>
            <person name="Brettin T."/>
            <person name="Rohde M."/>
            <person name="Goker M."/>
            <person name="Bristow J."/>
            <person name="Eisen J.A."/>
            <person name="Markowitz V."/>
            <person name="Hugenholtz P."/>
            <person name="Kyrpides N.C."/>
            <person name="Klenk H.P."/>
            <person name="Lucas S."/>
        </authorList>
    </citation>
    <scope>NUCLEOTIDE SEQUENCE [LARGE SCALE GENOMIC DNA]</scope>
    <source>
        <strain evidence="3">ATCC 43595 / DSM 2588 / LMG 13176 / NBRC 15968 / NCIMB 11800 / UQM 2034</strain>
    </source>
</reference>
<dbReference type="KEGG" id="cpi:Cpin_3178"/>
<accession>A0A979G4G0</accession>
<dbReference type="AlphaFoldDB" id="A0A979G4G0"/>
<feature type="signal peptide" evidence="1">
    <location>
        <begin position="1"/>
        <end position="20"/>
    </location>
</feature>
<evidence type="ECO:0000313" key="2">
    <source>
        <dbReference type="EMBL" id="ACU60645.1"/>
    </source>
</evidence>
<dbReference type="Proteomes" id="UP000002215">
    <property type="component" value="Chromosome"/>
</dbReference>
<name>A0A979G4G0_CHIPD</name>
<feature type="chain" id="PRO_5038122918" evidence="1">
    <location>
        <begin position="21"/>
        <end position="162"/>
    </location>
</feature>
<dbReference type="RefSeq" id="WP_012790821.1">
    <property type="nucleotide sequence ID" value="NC_013132.1"/>
</dbReference>
<organism evidence="2 3">
    <name type="scientific">Chitinophaga pinensis (strain ATCC 43595 / DSM 2588 / LMG 13176 / NBRC 15968 / NCIMB 11800 / UQM 2034)</name>
    <dbReference type="NCBI Taxonomy" id="485918"/>
    <lineage>
        <taxon>Bacteria</taxon>
        <taxon>Pseudomonadati</taxon>
        <taxon>Bacteroidota</taxon>
        <taxon>Chitinophagia</taxon>
        <taxon>Chitinophagales</taxon>
        <taxon>Chitinophagaceae</taxon>
        <taxon>Chitinophaga</taxon>
    </lineage>
</organism>
<gene>
    <name evidence="2" type="ordered locus">Cpin_3178</name>
</gene>
<protein>
    <submittedName>
        <fullName evidence="2">Uncharacterized protein</fullName>
    </submittedName>
</protein>
<dbReference type="EMBL" id="CP001699">
    <property type="protein sequence ID" value="ACU60645.1"/>
    <property type="molecule type" value="Genomic_DNA"/>
</dbReference>
<evidence type="ECO:0000256" key="1">
    <source>
        <dbReference type="SAM" id="SignalP"/>
    </source>
</evidence>